<protein>
    <submittedName>
        <fullName evidence="2">Uncharacterized protein</fullName>
    </submittedName>
</protein>
<gene>
    <name evidence="2" type="ORF">DVH24_033970</name>
</gene>
<evidence type="ECO:0000313" key="3">
    <source>
        <dbReference type="Proteomes" id="UP000290289"/>
    </source>
</evidence>
<evidence type="ECO:0000256" key="1">
    <source>
        <dbReference type="SAM" id="MobiDB-lite"/>
    </source>
</evidence>
<dbReference type="AlphaFoldDB" id="A0A498KWQ2"/>
<dbReference type="Proteomes" id="UP000290289">
    <property type="component" value="Chromosome 1"/>
</dbReference>
<evidence type="ECO:0000313" key="2">
    <source>
        <dbReference type="EMBL" id="RXI09353.1"/>
    </source>
</evidence>
<organism evidence="2 3">
    <name type="scientific">Malus domestica</name>
    <name type="common">Apple</name>
    <name type="synonym">Pyrus malus</name>
    <dbReference type="NCBI Taxonomy" id="3750"/>
    <lineage>
        <taxon>Eukaryota</taxon>
        <taxon>Viridiplantae</taxon>
        <taxon>Streptophyta</taxon>
        <taxon>Embryophyta</taxon>
        <taxon>Tracheophyta</taxon>
        <taxon>Spermatophyta</taxon>
        <taxon>Magnoliopsida</taxon>
        <taxon>eudicotyledons</taxon>
        <taxon>Gunneridae</taxon>
        <taxon>Pentapetalae</taxon>
        <taxon>rosids</taxon>
        <taxon>fabids</taxon>
        <taxon>Rosales</taxon>
        <taxon>Rosaceae</taxon>
        <taxon>Amygdaloideae</taxon>
        <taxon>Maleae</taxon>
        <taxon>Malus</taxon>
    </lineage>
</organism>
<reference evidence="2 3" key="1">
    <citation type="submission" date="2018-10" db="EMBL/GenBank/DDBJ databases">
        <title>A high-quality apple genome assembly.</title>
        <authorList>
            <person name="Hu J."/>
        </authorList>
    </citation>
    <scope>NUCLEOTIDE SEQUENCE [LARGE SCALE GENOMIC DNA]</scope>
    <source>
        <strain evidence="3">cv. HFTH1</strain>
        <tissue evidence="2">Young leaf</tissue>
    </source>
</reference>
<name>A0A498KWQ2_MALDO</name>
<feature type="region of interest" description="Disordered" evidence="1">
    <location>
        <begin position="80"/>
        <end position="103"/>
    </location>
</feature>
<proteinExistence type="predicted"/>
<keyword evidence="3" id="KW-1185">Reference proteome</keyword>
<accession>A0A498KWQ2</accession>
<dbReference type="EMBL" id="RDQH01000327">
    <property type="protein sequence ID" value="RXI09353.1"/>
    <property type="molecule type" value="Genomic_DNA"/>
</dbReference>
<comment type="caution">
    <text evidence="2">The sequence shown here is derived from an EMBL/GenBank/DDBJ whole genome shotgun (WGS) entry which is preliminary data.</text>
</comment>
<sequence>MGLIQESFLGMNGVLRNTTFLNTLNKEKKERAIHQPEKSIQINSKGKIASPYREIPDGGQKVSLEFLLIENSLKTNDSLKSRIWNPKEPRTSSNSSEEKKKVDQPIFKPSLDLKDYKLGNNDNFIDHLAKRLSSIKLLEPNVSVITETQIADLEKQFAESTLDPQDLKGQLCQLRLNSSDSEESKNEVAILEDKEIFTSSTDASITELEDPLEKREVLKKKYLDLAKEKEKPEPSEKQAIEAYRFKTIVDRITGKKIAKKEPTLFEMQHEINVTKYEIKGLKHRVQSSNSIISCLKKKFEIKAIELKLKANRIPLALPLNLKSRPTNTVEEELHMFVLLINSENTLTPKVVSLGVASGESDIKLLFE</sequence>